<dbReference type="Pfam" id="PF00400">
    <property type="entry name" value="WD40"/>
    <property type="match status" value="1"/>
</dbReference>
<keyword evidence="1 3" id="KW-0853">WD repeat</keyword>
<feature type="region of interest" description="Disordered" evidence="4">
    <location>
        <begin position="424"/>
        <end position="448"/>
    </location>
</feature>
<feature type="region of interest" description="Disordered" evidence="4">
    <location>
        <begin position="667"/>
        <end position="697"/>
    </location>
</feature>
<evidence type="ECO:0000256" key="2">
    <source>
        <dbReference type="ARBA" id="ARBA00022737"/>
    </source>
</evidence>
<keyword evidence="2" id="KW-0677">Repeat</keyword>
<name>A0ABP0F4R8_CLALP</name>
<evidence type="ECO:0000256" key="1">
    <source>
        <dbReference type="ARBA" id="ARBA00022574"/>
    </source>
</evidence>
<reference evidence="5 6" key="1">
    <citation type="submission" date="2024-02" db="EMBL/GenBank/DDBJ databases">
        <authorList>
            <person name="Daric V."/>
            <person name="Darras S."/>
        </authorList>
    </citation>
    <scope>NUCLEOTIDE SEQUENCE [LARGE SCALE GENOMIC DNA]</scope>
</reference>
<dbReference type="PANTHER" id="PTHR19871:SF43">
    <property type="entry name" value="SI:CH211-212K18.6"/>
    <property type="match status" value="1"/>
</dbReference>
<dbReference type="PROSITE" id="PS00678">
    <property type="entry name" value="WD_REPEATS_1"/>
    <property type="match status" value="1"/>
</dbReference>
<dbReference type="InterPro" id="IPR027417">
    <property type="entry name" value="P-loop_NTPase"/>
</dbReference>
<evidence type="ECO:0000313" key="6">
    <source>
        <dbReference type="Proteomes" id="UP001642483"/>
    </source>
</evidence>
<dbReference type="PANTHER" id="PTHR19871">
    <property type="entry name" value="BETA TRANSDUCIN-RELATED PROTEIN"/>
    <property type="match status" value="1"/>
</dbReference>
<feature type="compositionally biased region" description="Low complexity" evidence="4">
    <location>
        <begin position="667"/>
        <end position="681"/>
    </location>
</feature>
<dbReference type="Gene3D" id="3.40.50.300">
    <property type="entry name" value="P-loop containing nucleotide triphosphate hydrolases"/>
    <property type="match status" value="1"/>
</dbReference>
<feature type="region of interest" description="Disordered" evidence="4">
    <location>
        <begin position="1154"/>
        <end position="1183"/>
    </location>
</feature>
<dbReference type="InterPro" id="IPR052752">
    <property type="entry name" value="NACHT-WD_repeat"/>
</dbReference>
<feature type="compositionally biased region" description="Basic and acidic residues" evidence="4">
    <location>
        <begin position="436"/>
        <end position="448"/>
    </location>
</feature>
<feature type="compositionally biased region" description="Polar residues" evidence="4">
    <location>
        <begin position="215"/>
        <end position="224"/>
    </location>
</feature>
<dbReference type="SUPFAM" id="SSF52540">
    <property type="entry name" value="P-loop containing nucleoside triphosphate hydrolases"/>
    <property type="match status" value="1"/>
</dbReference>
<dbReference type="Proteomes" id="UP001642483">
    <property type="component" value="Unassembled WGS sequence"/>
</dbReference>
<gene>
    <name evidence="5" type="ORF">CVLEPA_LOCUS3583</name>
</gene>
<dbReference type="PROSITE" id="PS50294">
    <property type="entry name" value="WD_REPEATS_REGION"/>
    <property type="match status" value="1"/>
</dbReference>
<evidence type="ECO:0000313" key="5">
    <source>
        <dbReference type="EMBL" id="CAK8673836.1"/>
    </source>
</evidence>
<evidence type="ECO:0000256" key="3">
    <source>
        <dbReference type="PROSITE-ProRule" id="PRU00221"/>
    </source>
</evidence>
<feature type="compositionally biased region" description="Basic and acidic residues" evidence="4">
    <location>
        <begin position="2450"/>
        <end position="2460"/>
    </location>
</feature>
<dbReference type="Gene3D" id="2.130.10.10">
    <property type="entry name" value="YVTN repeat-like/Quinoprotein amine dehydrogenase"/>
    <property type="match status" value="3"/>
</dbReference>
<accession>A0ABP0F4R8</accession>
<dbReference type="SMART" id="SM00320">
    <property type="entry name" value="WD40"/>
    <property type="match status" value="4"/>
</dbReference>
<dbReference type="InterPro" id="IPR019775">
    <property type="entry name" value="WD40_repeat_CS"/>
</dbReference>
<dbReference type="PROSITE" id="PS50082">
    <property type="entry name" value="WD_REPEATS_2"/>
    <property type="match status" value="1"/>
</dbReference>
<feature type="repeat" description="WD" evidence="3">
    <location>
        <begin position="1694"/>
        <end position="1735"/>
    </location>
</feature>
<dbReference type="InterPro" id="IPR001680">
    <property type="entry name" value="WD40_rpt"/>
</dbReference>
<feature type="compositionally biased region" description="Basic and acidic residues" evidence="4">
    <location>
        <begin position="685"/>
        <end position="697"/>
    </location>
</feature>
<feature type="region of interest" description="Disordered" evidence="4">
    <location>
        <begin position="203"/>
        <end position="224"/>
    </location>
</feature>
<dbReference type="SUPFAM" id="SSF50998">
    <property type="entry name" value="Quinoprotein alcohol dehydrogenase-like"/>
    <property type="match status" value="1"/>
</dbReference>
<protein>
    <submittedName>
        <fullName evidence="5">Uncharacterized protein</fullName>
    </submittedName>
</protein>
<feature type="region of interest" description="Disordered" evidence="4">
    <location>
        <begin position="2450"/>
        <end position="2474"/>
    </location>
</feature>
<sequence length="2474" mass="282247">MEETGLTANFYRRQSRQMQLEEVMKFGVLGFKKKELIQRGEEKTLVLPPVGNRKASYAGESHKHLVARTRAKSIAIMRLPEYDEGTGGAINAQRPIKLPQILNRKTKTKRNEDGHWHLPTRRVSKQNDKLIVHHLRYKLLKQHERRSIEYEAIKALNDEEDSIASMDSFDEDTLRWMHAVRSRGPSLSTLNFSSAATSRLENLRESDEPSALSRRPSTISQDSQQGLTAITNGVNVNEANKERSITFQPLPPISRPTICISTDTGLTDWIEEKGRLRSNDNDIIKEEESSQLQKSINESDRSVSLLMQKVRRRSTLVEIPESKKEGHVAMRQGSLSSVTSINGQLLPSSKHTRKLDGDKVPSSCHIKTTDIVDPDIPIGDVTLFADWKSQVDSPERSRSGSFLSDVITARDDATNNSFVVESLPSSSYASSSEQNKTQDKNSGETSRDNIFEEEIAESDEEIDPDTRSQLTSKIILGDVTIPEPPLRRKVSIYVISAGIDTAIERSYLNDAITPKLRNFCRERNLTFELIDLNSFPSEMESAALERNYSKFFVDSEHSLEHMQTELMRQCFKDSLGPCFMCFMGDTVGTRFTLPASIPNPVFEWIMRRIQEEVANIELQILELNASMGQAVYENFEPSSKQDSPASSDITFNGNTTKLLGKVASLKSNSSNLSSRGSAASGVSTKKKEVTRHEDKLSSLREKMKTWNNEETLLRKWYLRDTNNPSSPYRLKDISGEFSTFTSITTTGSNSEIEKRRREQQYWMQIQTKLQSILAYFTYQEGYESQSEPIITQWKKKVFRTSLEEEIHLATSVSVSRASESCFWFHRNLHDYQNFMTDDELKNFIPLKPLTVELEARAVDKIEQLSENLTEKLGYSNIRDYPLPWQAVQRAYTANLKQKNLNRTWSMYLERMGLDFYNVCTMQIDNAVEKYHAKERNFLTEEIQEHAGMARSLSSSFVGQQSALYAIKSYLRTSKNRKPLVVCGEVGCGKTALMSQAAIMTQTWMEGKARRINVLQDYVNDSQPCRVLFRSIGLTSDSIHPRTFLSSICVQLRLIVDEIERESGTDKSDESEIMKPKQKESEHAANLNFRDLSLKFSNLLNKCGSKLCPFVLFLDNLDGLRDEHDAKKFKWLPAKLPKHVKVVVSVTKEGITENIGSKSSSSLKRSTSSMGQTNLHNTEDSTGKHSINSYQILKELYDFNDEFTCKRITNLVLLSPLKFRSSGTELEIPNEEATTFLEDIVTKLLEIESRSLTPQQIQVILEKCKLCPRALAAEICLLISRIWRSSTTLEECADQLPQNADDIESFVHCFFRWLEDKHGRPMVAAASCLLALSAHGLTSSEIRCLLSYDQNISKWIVDLLARNPTHQNTKIRSLAQANNKIVNEINSKSVGSKSSATRTNSKRVSNEKPLVPVVEFVKRQRIPDILWQRFFKDFSIFLHETLSDNLLTLRWKHEIYQRICEKRYMATKENQKYYHHLMACYFTSQIPTKLTSQPKEKATKGKLPVQALCSEFIGEPLSWEIKEENHENIIRKESGVARHNKKHKITSKTIFNLRRLSESPYHYLQCRTLEQIKNDMLFNYEWLLAKLQSSLYEGLIETISSVLVPYRSDNDLRLLAEALHLSRKILKKDPRQLAAQLVGRLHEILKKDKPLARMDPRKYPSCRRLIAQCRRSPIPVLIPSGTCLVAPREILFDLHSGHHDVINALAMTSDGHRAITSSRDETLKIWDLFSGRVTHTLRGMPRHVISLCLCMGNNYVALLDRKNKISAVCLRTKSIVSTLTEPNEERVVISAAGDGQSYLLVFCDQAKLLKVWDLEKMRMTHKIDISPDHLTLRDEQWLLTAKCSRSNSILYSFHACDEAYVYDVKRAKHLQTLKLNNEDGFALITHVEVSREYYVIACKRRYMLLHEIVTFEVYDAINYGHVRAFKACPEDSIFDIFLNRLGSHIIALCRGSAGTEVAVWNVETGNHQHMAYQKIHSTQGCCVDLECCLTCSETETTLQVHNLAARIDKKTLSKTQVKEKSLGIGEFYPVTSNSRYVVARGMDNGPITVWNITRGRCKGEAVSIERGLLEKNDVVVVKDVQVIVLSDRGISSSDDGSRLVFKTIYIYDLRTKKYTKKLHPVTVTVCPSHEYRILGFDKLLAVSHDRTYFVIWSLISGEVLSKLRLNFSKYELAERAAKEKKNESRRKLKRQKTAKRLVVASIPKSSEDSNFHLSFEERNKPIDQMMLSDDESTLLCSFYSRHVAVFDMESQQHIHTLTNKHSMLLLHQAQVTSRGCHLVHTNYDDDAKLSYLTVWSLRQGLVVRRMKNEPLVCALTTSDHASKVVYATEDNYLKIWEPLKRGAHRKIPGYEGLRMRKRSNGCQGTTVYLTGTAKRAILFTYDISLWDLEKEYVLAKFTPDVPFQCCTVAINGNLIVAGMRDAQKVVTLRLMSHDQDVRHFGRAVLGTEKGMFGEKEEKDSESSEDEIVDDDSDNI</sequence>
<dbReference type="SUPFAM" id="SSF50978">
    <property type="entry name" value="WD40 repeat-like"/>
    <property type="match status" value="1"/>
</dbReference>
<organism evidence="5 6">
    <name type="scientific">Clavelina lepadiformis</name>
    <name type="common">Light-bulb sea squirt</name>
    <name type="synonym">Ascidia lepadiformis</name>
    <dbReference type="NCBI Taxonomy" id="159417"/>
    <lineage>
        <taxon>Eukaryota</taxon>
        <taxon>Metazoa</taxon>
        <taxon>Chordata</taxon>
        <taxon>Tunicata</taxon>
        <taxon>Ascidiacea</taxon>
        <taxon>Aplousobranchia</taxon>
        <taxon>Clavelinidae</taxon>
        <taxon>Clavelina</taxon>
    </lineage>
</organism>
<dbReference type="InterPro" id="IPR015943">
    <property type="entry name" value="WD40/YVTN_repeat-like_dom_sf"/>
</dbReference>
<feature type="compositionally biased region" description="Low complexity" evidence="4">
    <location>
        <begin position="1156"/>
        <end position="1168"/>
    </location>
</feature>
<proteinExistence type="predicted"/>
<feature type="compositionally biased region" description="Acidic residues" evidence="4">
    <location>
        <begin position="2461"/>
        <end position="2474"/>
    </location>
</feature>
<dbReference type="EMBL" id="CAWYQH010000002">
    <property type="protein sequence ID" value="CAK8673836.1"/>
    <property type="molecule type" value="Genomic_DNA"/>
</dbReference>
<comment type="caution">
    <text evidence="5">The sequence shown here is derived from an EMBL/GenBank/DDBJ whole genome shotgun (WGS) entry which is preliminary data.</text>
</comment>
<evidence type="ECO:0000256" key="4">
    <source>
        <dbReference type="SAM" id="MobiDB-lite"/>
    </source>
</evidence>
<keyword evidence="6" id="KW-1185">Reference proteome</keyword>
<dbReference type="InterPro" id="IPR011047">
    <property type="entry name" value="Quinoprotein_ADH-like_sf"/>
</dbReference>
<dbReference type="InterPro" id="IPR036322">
    <property type="entry name" value="WD40_repeat_dom_sf"/>
</dbReference>